<sequence length="383" mass="41159">MFFSSPRHLRPATMSATFAPSASNSPLPPSYSDPMPPPFDPTSSTSSSTFDFDALSPEFPPDTSPLPAYTPGPNHAASLRSRNSTSRPTTQPKEFYYELKKRGKPFACLTLTAYGGAAFSKHMPTFVEGEKVKGRVELRLERPESVLGVYVQIQGQVITGANPNDQLTFIDLTHTLWGPSMGDPRGTTDDAGGTGSARASTSVDGTPSGSNDSSNTPVSSSPDSSALTAASADTPPVQAAPTGLPPKFTDKLQGTYTWSFALDLPKEVVVPYGARGEVGVFHPPQTFNERHSRASVVYEIVLRVGRGRLLRGDHRIPAQFGYIPVTRPPAFSQLRRMAYAEGSALLGPTVDVEGWYAPEEVRVQGKVLHNRTVDIGFSTSPMI</sequence>
<organism evidence="2 3">
    <name type="scientific">Cyclocybe aegerita</name>
    <name type="common">Black poplar mushroom</name>
    <name type="synonym">Agrocybe aegerita</name>
    <dbReference type="NCBI Taxonomy" id="1973307"/>
    <lineage>
        <taxon>Eukaryota</taxon>
        <taxon>Fungi</taxon>
        <taxon>Dikarya</taxon>
        <taxon>Basidiomycota</taxon>
        <taxon>Agaricomycotina</taxon>
        <taxon>Agaricomycetes</taxon>
        <taxon>Agaricomycetidae</taxon>
        <taxon>Agaricales</taxon>
        <taxon>Agaricineae</taxon>
        <taxon>Bolbitiaceae</taxon>
        <taxon>Cyclocybe</taxon>
    </lineage>
</organism>
<feature type="region of interest" description="Disordered" evidence="1">
    <location>
        <begin position="1"/>
        <end position="91"/>
    </location>
</feature>
<dbReference type="Gene3D" id="2.60.40.640">
    <property type="match status" value="1"/>
</dbReference>
<name>A0A8S0WP05_CYCAE</name>
<feature type="compositionally biased region" description="Low complexity" evidence="1">
    <location>
        <begin position="196"/>
        <end position="236"/>
    </location>
</feature>
<evidence type="ECO:0000256" key="1">
    <source>
        <dbReference type="SAM" id="MobiDB-lite"/>
    </source>
</evidence>
<evidence type="ECO:0000313" key="2">
    <source>
        <dbReference type="EMBL" id="CAA7267037.1"/>
    </source>
</evidence>
<evidence type="ECO:0000313" key="3">
    <source>
        <dbReference type="Proteomes" id="UP000467700"/>
    </source>
</evidence>
<evidence type="ECO:0008006" key="4">
    <source>
        <dbReference type="Google" id="ProtNLM"/>
    </source>
</evidence>
<dbReference type="InterPro" id="IPR014752">
    <property type="entry name" value="Arrestin-like_C"/>
</dbReference>
<feature type="compositionally biased region" description="Pro residues" evidence="1">
    <location>
        <begin position="58"/>
        <end position="70"/>
    </location>
</feature>
<keyword evidence="3" id="KW-1185">Reference proteome</keyword>
<feature type="compositionally biased region" description="Polar residues" evidence="1">
    <location>
        <begin position="80"/>
        <end position="91"/>
    </location>
</feature>
<feature type="compositionally biased region" description="Low complexity" evidence="1">
    <location>
        <begin position="41"/>
        <end position="52"/>
    </location>
</feature>
<dbReference type="Proteomes" id="UP000467700">
    <property type="component" value="Unassembled WGS sequence"/>
</dbReference>
<reference evidence="2 3" key="1">
    <citation type="submission" date="2020-01" db="EMBL/GenBank/DDBJ databases">
        <authorList>
            <person name="Gupta K D."/>
        </authorList>
    </citation>
    <scope>NUCLEOTIDE SEQUENCE [LARGE SCALE GENOMIC DNA]</scope>
</reference>
<comment type="caution">
    <text evidence="2">The sequence shown here is derived from an EMBL/GenBank/DDBJ whole genome shotgun (WGS) entry which is preliminary data.</text>
</comment>
<protein>
    <recommendedName>
        <fullName evidence="4">Arrestin-like N-terminal domain-containing protein</fullName>
    </recommendedName>
</protein>
<gene>
    <name evidence="2" type="ORF">AAE3_LOCUS9045</name>
</gene>
<feature type="region of interest" description="Disordered" evidence="1">
    <location>
        <begin position="180"/>
        <end position="248"/>
    </location>
</feature>
<dbReference type="EMBL" id="CACVBS010000057">
    <property type="protein sequence ID" value="CAA7267037.1"/>
    <property type="molecule type" value="Genomic_DNA"/>
</dbReference>
<accession>A0A8S0WP05</accession>
<dbReference type="OrthoDB" id="3261578at2759"/>
<dbReference type="AlphaFoldDB" id="A0A8S0WP05"/>
<feature type="compositionally biased region" description="Pro residues" evidence="1">
    <location>
        <begin position="26"/>
        <end position="40"/>
    </location>
</feature>
<proteinExistence type="predicted"/>